<organism evidence="2 3">
    <name type="scientific">Paramicrosporidium saccamoebae</name>
    <dbReference type="NCBI Taxonomy" id="1246581"/>
    <lineage>
        <taxon>Eukaryota</taxon>
        <taxon>Fungi</taxon>
        <taxon>Fungi incertae sedis</taxon>
        <taxon>Cryptomycota</taxon>
        <taxon>Cryptomycota incertae sedis</taxon>
        <taxon>Paramicrosporidium</taxon>
    </lineage>
</organism>
<comment type="caution">
    <text evidence="2">The sequence shown here is derived from an EMBL/GenBank/DDBJ whole genome shotgun (WGS) entry which is preliminary data.</text>
</comment>
<feature type="region of interest" description="Disordered" evidence="1">
    <location>
        <begin position="1"/>
        <end position="38"/>
    </location>
</feature>
<name>A0A2H9TGP0_9FUNG</name>
<dbReference type="OrthoDB" id="331341at2759"/>
<evidence type="ECO:0000256" key="1">
    <source>
        <dbReference type="SAM" id="MobiDB-lite"/>
    </source>
</evidence>
<dbReference type="PANTHER" id="PTHR13138:SF3">
    <property type="entry name" value="CD2 ANTIGEN CYTOPLASMIC TAIL-BINDING PROTEIN 2"/>
    <property type="match status" value="1"/>
</dbReference>
<keyword evidence="3" id="KW-1185">Reference proteome</keyword>
<evidence type="ECO:0000313" key="3">
    <source>
        <dbReference type="Proteomes" id="UP000240830"/>
    </source>
</evidence>
<feature type="region of interest" description="Disordered" evidence="1">
    <location>
        <begin position="49"/>
        <end position="68"/>
    </location>
</feature>
<protein>
    <submittedName>
        <fullName evidence="2">Uncharacterized protein</fullName>
    </submittedName>
</protein>
<dbReference type="Proteomes" id="UP000240830">
    <property type="component" value="Unassembled WGS sequence"/>
</dbReference>
<proteinExistence type="predicted"/>
<dbReference type="GO" id="GO:0005682">
    <property type="term" value="C:U5 snRNP"/>
    <property type="evidence" value="ECO:0007669"/>
    <property type="project" value="InterPro"/>
</dbReference>
<dbReference type="InterPro" id="IPR039905">
    <property type="entry name" value="CD2BP2/Lin1"/>
</dbReference>
<evidence type="ECO:0000313" key="2">
    <source>
        <dbReference type="EMBL" id="PJF16943.1"/>
    </source>
</evidence>
<gene>
    <name evidence="2" type="ORF">PSACC_03241</name>
</gene>
<sequence length="256" mass="29232">MKRAHGEDGANEDGVGEASVNERFVKRAGGSEEYDSELDDLDLNTVRANERKNKVKDEFSEASDDELRSDVFKKESKPLNDDLKSWTKLEVNDASLAGEVVIEPFHMDEEMEEGKFDEESGAYIRRKDEGSHEDSWLRGITDDEIQKARIAHEARERIASPMQRDHAELIKGIIGFLEVAETPTEALQRRATKPRRFDAKSKRVMTQQTVEEKSIEEHKRKEVELITELAAALMDSGVLNIYELSREEIQRLANNK</sequence>
<dbReference type="AlphaFoldDB" id="A0A2H9TGP0"/>
<dbReference type="STRING" id="1246581.A0A2H9TGP0"/>
<reference evidence="2 3" key="1">
    <citation type="submission" date="2016-10" db="EMBL/GenBank/DDBJ databases">
        <title>The genome of Paramicrosporidium saccamoebae is the missing link in understanding Cryptomycota and Microsporidia evolution.</title>
        <authorList>
            <person name="Quandt C.A."/>
            <person name="Beaudet D."/>
            <person name="Corsaro D."/>
            <person name="Michel R."/>
            <person name="Corradi N."/>
            <person name="James T."/>
        </authorList>
    </citation>
    <scope>NUCLEOTIDE SEQUENCE [LARGE SCALE GENOMIC DNA]</scope>
    <source>
        <strain evidence="2 3">KSL3</strain>
    </source>
</reference>
<accession>A0A2H9TGP0</accession>
<dbReference type="EMBL" id="MTSL01000200">
    <property type="protein sequence ID" value="PJF16943.1"/>
    <property type="molecule type" value="Genomic_DNA"/>
</dbReference>
<dbReference type="PANTHER" id="PTHR13138">
    <property type="entry name" value="PROTEIN LIN1"/>
    <property type="match status" value="1"/>
</dbReference>